<dbReference type="STRING" id="158787.BSCA_0840"/>
<evidence type="ECO:0000313" key="5">
    <source>
        <dbReference type="EMBL" id="KFI94785.1"/>
    </source>
</evidence>
<dbReference type="InterPro" id="IPR019887">
    <property type="entry name" value="Tscrpt_reg_AsnC/Lrp_C"/>
</dbReference>
<keyword evidence="3" id="KW-0804">Transcription</keyword>
<dbReference type="Pfam" id="PF01037">
    <property type="entry name" value="AsnC_trans_reg"/>
    <property type="match status" value="1"/>
</dbReference>
<reference evidence="5 6" key="1">
    <citation type="submission" date="2014-03" db="EMBL/GenBank/DDBJ databases">
        <title>Genomics of Bifidobacteria.</title>
        <authorList>
            <person name="Ventura M."/>
            <person name="Milani C."/>
            <person name="Lugli G.A."/>
        </authorList>
    </citation>
    <scope>NUCLEOTIDE SEQUENCE [LARGE SCALE GENOMIC DNA]</scope>
    <source>
        <strain evidence="5 6">LMG 21589</strain>
    </source>
</reference>
<dbReference type="EMBL" id="JGZO01000006">
    <property type="protein sequence ID" value="KFI94785.1"/>
    <property type="molecule type" value="Genomic_DNA"/>
</dbReference>
<dbReference type="GO" id="GO:0043565">
    <property type="term" value="F:sequence-specific DNA binding"/>
    <property type="evidence" value="ECO:0007669"/>
    <property type="project" value="InterPro"/>
</dbReference>
<keyword evidence="1" id="KW-0805">Transcription regulation</keyword>
<dbReference type="InterPro" id="IPR036390">
    <property type="entry name" value="WH_DNA-bd_sf"/>
</dbReference>
<dbReference type="SUPFAM" id="SSF54909">
    <property type="entry name" value="Dimeric alpha+beta barrel"/>
    <property type="match status" value="1"/>
</dbReference>
<dbReference type="InterPro" id="IPR019888">
    <property type="entry name" value="Tscrpt_reg_AsnC-like"/>
</dbReference>
<dbReference type="GO" id="GO:0005829">
    <property type="term" value="C:cytosol"/>
    <property type="evidence" value="ECO:0007669"/>
    <property type="project" value="TreeGrafter"/>
</dbReference>
<feature type="domain" description="HTH asnC-type" evidence="4">
    <location>
        <begin position="25"/>
        <end position="86"/>
    </location>
</feature>
<dbReference type="InterPro" id="IPR000485">
    <property type="entry name" value="AsnC-type_HTH_dom"/>
</dbReference>
<dbReference type="PRINTS" id="PR00033">
    <property type="entry name" value="HTHASNC"/>
</dbReference>
<dbReference type="Gene3D" id="1.10.10.10">
    <property type="entry name" value="Winged helix-like DNA-binding domain superfamily/Winged helix DNA-binding domain"/>
    <property type="match status" value="1"/>
</dbReference>
<comment type="caution">
    <text evidence="5">The sequence shown here is derived from an EMBL/GenBank/DDBJ whole genome shotgun (WGS) entry which is preliminary data.</text>
</comment>
<dbReference type="InterPro" id="IPR036388">
    <property type="entry name" value="WH-like_DNA-bd_sf"/>
</dbReference>
<dbReference type="SUPFAM" id="SSF46785">
    <property type="entry name" value="Winged helix' DNA-binding domain"/>
    <property type="match status" value="1"/>
</dbReference>
<keyword evidence="6" id="KW-1185">Reference proteome</keyword>
<dbReference type="SMART" id="SM00344">
    <property type="entry name" value="HTH_ASNC"/>
    <property type="match status" value="1"/>
</dbReference>
<gene>
    <name evidence="5" type="ORF">BSCA_0840</name>
</gene>
<evidence type="ECO:0000256" key="3">
    <source>
        <dbReference type="ARBA" id="ARBA00023163"/>
    </source>
</evidence>
<dbReference type="PANTHER" id="PTHR30154">
    <property type="entry name" value="LEUCINE-RESPONSIVE REGULATORY PROTEIN"/>
    <property type="match status" value="1"/>
</dbReference>
<proteinExistence type="predicted"/>
<accession>A0A087DGY5</accession>
<dbReference type="PANTHER" id="PTHR30154:SF53">
    <property type="entry name" value="HTH-TYPE TRANSCRIPTIONAL REGULATOR LRPC"/>
    <property type="match status" value="1"/>
</dbReference>
<organism evidence="5 6">
    <name type="scientific">Bifidobacterium scardovii</name>
    <dbReference type="NCBI Taxonomy" id="158787"/>
    <lineage>
        <taxon>Bacteria</taxon>
        <taxon>Bacillati</taxon>
        <taxon>Actinomycetota</taxon>
        <taxon>Actinomycetes</taxon>
        <taxon>Bifidobacteriales</taxon>
        <taxon>Bifidobacteriaceae</taxon>
        <taxon>Bifidobacterium</taxon>
    </lineage>
</organism>
<keyword evidence="2" id="KW-0238">DNA-binding</keyword>
<dbReference type="GO" id="GO:0043200">
    <property type="term" value="P:response to amino acid"/>
    <property type="evidence" value="ECO:0007669"/>
    <property type="project" value="TreeGrafter"/>
</dbReference>
<dbReference type="Proteomes" id="UP000029033">
    <property type="component" value="Unassembled WGS sequence"/>
</dbReference>
<dbReference type="Pfam" id="PF13404">
    <property type="entry name" value="HTH_AsnC-type"/>
    <property type="match status" value="1"/>
</dbReference>
<dbReference type="InterPro" id="IPR011008">
    <property type="entry name" value="Dimeric_a/b-barrel"/>
</dbReference>
<dbReference type="PROSITE" id="PS50956">
    <property type="entry name" value="HTH_ASNC_2"/>
    <property type="match status" value="1"/>
</dbReference>
<dbReference type="AlphaFoldDB" id="A0A087DGY5"/>
<dbReference type="eggNOG" id="COG1522">
    <property type="taxonomic scope" value="Bacteria"/>
</dbReference>
<evidence type="ECO:0000259" key="4">
    <source>
        <dbReference type="PROSITE" id="PS50956"/>
    </source>
</evidence>
<evidence type="ECO:0000313" key="6">
    <source>
        <dbReference type="Proteomes" id="UP000029033"/>
    </source>
</evidence>
<sequence>MGDEATAGSGLTANDGRRAMLDAGFDEADSVIVAELRRDGRATLNDLAKATSLSPSSVQSRIRKLERRGVLIGDRVQIDYHKAGLPISAFVSVLPLDYSEESEIPDRLRELEGVMSCYSVAGDPSYLLLVRVSSPEALEDLLGDIHRVVPVSTRSMVVLKTYYQDLF</sequence>
<evidence type="ECO:0000256" key="1">
    <source>
        <dbReference type="ARBA" id="ARBA00023015"/>
    </source>
</evidence>
<protein>
    <submittedName>
        <fullName evidence="5">AsnC family transcriptional regulator</fullName>
    </submittedName>
</protein>
<dbReference type="Gene3D" id="3.30.70.920">
    <property type="match status" value="1"/>
</dbReference>
<name>A0A087DGY5_9BIFI</name>
<evidence type="ECO:0000256" key="2">
    <source>
        <dbReference type="ARBA" id="ARBA00023125"/>
    </source>
</evidence>